<gene>
    <name evidence="1" type="ORF">GCM10011492_00660</name>
</gene>
<protein>
    <recommendedName>
        <fullName evidence="3">Gluconate 2-dehydrogenase subunit 3 family protein</fullName>
    </recommendedName>
</protein>
<dbReference type="RefSeq" id="WP_188835002.1">
    <property type="nucleotide sequence ID" value="NZ_BMHI01000001.1"/>
</dbReference>
<proteinExistence type="predicted"/>
<dbReference type="EMBL" id="BMHI01000001">
    <property type="protein sequence ID" value="GGB14852.1"/>
    <property type="molecule type" value="Genomic_DNA"/>
</dbReference>
<evidence type="ECO:0000313" key="2">
    <source>
        <dbReference type="Proteomes" id="UP000636793"/>
    </source>
</evidence>
<organism evidence="1 2">
    <name type="scientific">Flexivirga endophytica</name>
    <dbReference type="NCBI Taxonomy" id="1849103"/>
    <lineage>
        <taxon>Bacteria</taxon>
        <taxon>Bacillati</taxon>
        <taxon>Actinomycetota</taxon>
        <taxon>Actinomycetes</taxon>
        <taxon>Micrococcales</taxon>
        <taxon>Dermacoccaceae</taxon>
        <taxon>Flexivirga</taxon>
    </lineage>
</organism>
<keyword evidence="2" id="KW-1185">Reference proteome</keyword>
<reference evidence="1" key="2">
    <citation type="submission" date="2020-09" db="EMBL/GenBank/DDBJ databases">
        <authorList>
            <person name="Sun Q."/>
            <person name="Zhou Y."/>
        </authorList>
    </citation>
    <scope>NUCLEOTIDE SEQUENCE</scope>
    <source>
        <strain evidence="1">CGMCC 1.15085</strain>
    </source>
</reference>
<evidence type="ECO:0000313" key="1">
    <source>
        <dbReference type="EMBL" id="GGB14852.1"/>
    </source>
</evidence>
<dbReference type="Proteomes" id="UP000636793">
    <property type="component" value="Unassembled WGS sequence"/>
</dbReference>
<comment type="caution">
    <text evidence="1">The sequence shown here is derived from an EMBL/GenBank/DDBJ whole genome shotgun (WGS) entry which is preliminary data.</text>
</comment>
<sequence length="165" mass="18314">MATDSGIDETSVGADDRANLVQLLRTAYPHPRFPDGPYERTADAILEQIGESVWHRTLLTRGLRTLDDAAHGPFRDLDDIAASELLHAIADAEFFVFIRGVAVPLLYGDPEVWAALGYEGESFSKGGYVNRGFDDLDWLPDPRVEEYDGSDEFVEVADQDQLKKA</sequence>
<reference evidence="1" key="1">
    <citation type="journal article" date="2014" name="Int. J. Syst. Evol. Microbiol.">
        <title>Complete genome sequence of Corynebacterium casei LMG S-19264T (=DSM 44701T), isolated from a smear-ripened cheese.</title>
        <authorList>
            <consortium name="US DOE Joint Genome Institute (JGI-PGF)"/>
            <person name="Walter F."/>
            <person name="Albersmeier A."/>
            <person name="Kalinowski J."/>
            <person name="Ruckert C."/>
        </authorList>
    </citation>
    <scope>NUCLEOTIDE SEQUENCE</scope>
    <source>
        <strain evidence="1">CGMCC 1.15085</strain>
    </source>
</reference>
<name>A0A916SS09_9MICO</name>
<accession>A0A916SS09</accession>
<dbReference type="AlphaFoldDB" id="A0A916SS09"/>
<evidence type="ECO:0008006" key="3">
    <source>
        <dbReference type="Google" id="ProtNLM"/>
    </source>
</evidence>